<evidence type="ECO:0000259" key="2">
    <source>
        <dbReference type="Pfam" id="PF09992"/>
    </source>
</evidence>
<organism evidence="3 4">
    <name type="scientific">Iningainema tapete BLCC-T55</name>
    <dbReference type="NCBI Taxonomy" id="2748662"/>
    <lineage>
        <taxon>Bacteria</taxon>
        <taxon>Bacillati</taxon>
        <taxon>Cyanobacteriota</taxon>
        <taxon>Cyanophyceae</taxon>
        <taxon>Nostocales</taxon>
        <taxon>Scytonemataceae</taxon>
        <taxon>Iningainema tapete</taxon>
    </lineage>
</organism>
<evidence type="ECO:0000256" key="1">
    <source>
        <dbReference type="SAM" id="Phobius"/>
    </source>
</evidence>
<dbReference type="EMBL" id="JACXAE010000099">
    <property type="protein sequence ID" value="MBD2776905.1"/>
    <property type="molecule type" value="Genomic_DNA"/>
</dbReference>
<dbReference type="AlphaFoldDB" id="A0A8J6XR98"/>
<keyword evidence="1" id="KW-0472">Membrane</keyword>
<name>A0A8J6XR98_9CYAN</name>
<dbReference type="PANTHER" id="PTHR40446">
    <property type="entry name" value="N-ACETYLGLUCOSAMINE-1-PHOSPHODIESTER ALPHA-N-ACETYLGLUCOSAMINIDASE"/>
    <property type="match status" value="1"/>
</dbReference>
<feature type="transmembrane region" description="Helical" evidence="1">
    <location>
        <begin position="12"/>
        <end position="31"/>
    </location>
</feature>
<keyword evidence="3" id="KW-0326">Glycosidase</keyword>
<keyword evidence="3" id="KW-0378">Hydrolase</keyword>
<accession>A0A8J6XR98</accession>
<keyword evidence="1" id="KW-1133">Transmembrane helix</keyword>
<sequence length="305" mass="33596">MHLRSQVHLQRFALVAGTLVLLLPMLIYGWLCFLRPPRTDQQQVLFNGIVYRRDARSTPRPMMIHIVTIDLTSPGVKVFVTPSTSNQSNSGTIARTTSEFIQEFKLQLAINASYFFPFSEKTPWDYYPHSGDYSTPIGESISNSHRYTKEPKKWPVLCISASNIAQILDSGRCPEGTVQGITSNKILLSGGKPQVEKSQSQQDKKPYSRVAAAINRQGTILWLIAVDGKQPLYSAGITDSELTQIAKELGADTALNLDGGGSTTLVMATITGSRVLNAPIHTKIPLRERPVANHLGFYALPASNQ</sequence>
<protein>
    <submittedName>
        <fullName evidence="3">Phosphodiester glycosidase family protein</fullName>
    </submittedName>
</protein>
<dbReference type="InterPro" id="IPR018711">
    <property type="entry name" value="NAGPA"/>
</dbReference>
<keyword evidence="4" id="KW-1185">Reference proteome</keyword>
<dbReference type="RefSeq" id="WP_190835995.1">
    <property type="nucleotide sequence ID" value="NZ_CAWPPI010000099.1"/>
</dbReference>
<dbReference type="Pfam" id="PF09992">
    <property type="entry name" value="NAGPA"/>
    <property type="match status" value="1"/>
</dbReference>
<gene>
    <name evidence="3" type="ORF">ICL16_33860</name>
</gene>
<dbReference type="PANTHER" id="PTHR40446:SF2">
    <property type="entry name" value="N-ACETYLGLUCOSAMINE-1-PHOSPHODIESTER ALPHA-N-ACETYLGLUCOSAMINIDASE"/>
    <property type="match status" value="1"/>
</dbReference>
<comment type="caution">
    <text evidence="3">The sequence shown here is derived from an EMBL/GenBank/DDBJ whole genome shotgun (WGS) entry which is preliminary data.</text>
</comment>
<dbReference type="GO" id="GO:0016798">
    <property type="term" value="F:hydrolase activity, acting on glycosyl bonds"/>
    <property type="evidence" value="ECO:0007669"/>
    <property type="project" value="UniProtKB-KW"/>
</dbReference>
<dbReference type="Proteomes" id="UP000629098">
    <property type="component" value="Unassembled WGS sequence"/>
</dbReference>
<keyword evidence="1" id="KW-0812">Transmembrane</keyword>
<feature type="domain" description="Phosphodiester glycosidase" evidence="2">
    <location>
        <begin position="106"/>
        <end position="298"/>
    </location>
</feature>
<evidence type="ECO:0000313" key="3">
    <source>
        <dbReference type="EMBL" id="MBD2776905.1"/>
    </source>
</evidence>
<reference evidence="3" key="1">
    <citation type="submission" date="2020-09" db="EMBL/GenBank/DDBJ databases">
        <title>Iningainema tapete sp. nov. (Scytonemataceae, Cyanobacteria) from greenhouses in central Florida (USA) produces two types of nodularin with biosynthetic potential for microcystin-LR and anabaenopeptins.</title>
        <authorList>
            <person name="Berthold D.E."/>
            <person name="Lefler F.W."/>
            <person name="Huang I.-S."/>
            <person name="Abdulla H."/>
            <person name="Zimba P.V."/>
            <person name="Laughinghouse H.D. IV."/>
        </authorList>
    </citation>
    <scope>NUCLEOTIDE SEQUENCE</scope>
    <source>
        <strain evidence="3">BLCCT55</strain>
    </source>
</reference>
<proteinExistence type="predicted"/>
<evidence type="ECO:0000313" key="4">
    <source>
        <dbReference type="Proteomes" id="UP000629098"/>
    </source>
</evidence>